<sequence>MRGISMGLVLLGVVGCGGAQVRTTSASGGAIEPAALFVEASNGRTDLLQAPEASMDELEAARRSARGAERRRVLRDLARAHLLAAESSEGREARRHRSDAERAADAAVNGSRDSTLLAEMAFVSLWLSWRAGERAAVGRAERFTTRFAGAGELALMAWMIRGELAFAAERWADAATAYRYALGQLEHPLYAYALHRSAESWDHEGRADDARAARTEVVQLGCASDASDATMRVVQIAARELGVAMVADESGRVRPSTCATTTTRSASGGDDELPPAMR</sequence>
<name>A0A0F6W649_9BACT</name>
<feature type="region of interest" description="Disordered" evidence="1">
    <location>
        <begin position="252"/>
        <end position="278"/>
    </location>
</feature>
<gene>
    <name evidence="2" type="ORF">DB32_005407</name>
</gene>
<evidence type="ECO:0000313" key="2">
    <source>
        <dbReference type="EMBL" id="AKF08258.1"/>
    </source>
</evidence>
<dbReference type="PROSITE" id="PS51257">
    <property type="entry name" value="PROKAR_LIPOPROTEIN"/>
    <property type="match status" value="1"/>
</dbReference>
<keyword evidence="3" id="KW-1185">Reference proteome</keyword>
<dbReference type="InterPro" id="IPR011990">
    <property type="entry name" value="TPR-like_helical_dom_sf"/>
</dbReference>
<evidence type="ECO:0000313" key="3">
    <source>
        <dbReference type="Proteomes" id="UP000034883"/>
    </source>
</evidence>
<dbReference type="RefSeq" id="WP_053235423.1">
    <property type="nucleotide sequence ID" value="NZ_CP011125.1"/>
</dbReference>
<feature type="compositionally biased region" description="Low complexity" evidence="1">
    <location>
        <begin position="256"/>
        <end position="267"/>
    </location>
</feature>
<reference evidence="2 3" key="1">
    <citation type="submission" date="2015-03" db="EMBL/GenBank/DDBJ databases">
        <title>Genome assembly of Sandaracinus amylolyticus DSM 53668.</title>
        <authorList>
            <person name="Sharma G."/>
            <person name="Subramanian S."/>
        </authorList>
    </citation>
    <scope>NUCLEOTIDE SEQUENCE [LARGE SCALE GENOMIC DNA]</scope>
    <source>
        <strain evidence="2 3">DSM 53668</strain>
    </source>
</reference>
<protein>
    <submittedName>
        <fullName evidence="2">Uncharacterized protein</fullName>
    </submittedName>
</protein>
<dbReference type="Gene3D" id="1.25.40.10">
    <property type="entry name" value="Tetratricopeptide repeat domain"/>
    <property type="match status" value="1"/>
</dbReference>
<evidence type="ECO:0000256" key="1">
    <source>
        <dbReference type="SAM" id="MobiDB-lite"/>
    </source>
</evidence>
<dbReference type="Proteomes" id="UP000034883">
    <property type="component" value="Chromosome"/>
</dbReference>
<dbReference type="EMBL" id="CP011125">
    <property type="protein sequence ID" value="AKF08258.1"/>
    <property type="molecule type" value="Genomic_DNA"/>
</dbReference>
<organism evidence="2 3">
    <name type="scientific">Sandaracinus amylolyticus</name>
    <dbReference type="NCBI Taxonomy" id="927083"/>
    <lineage>
        <taxon>Bacteria</taxon>
        <taxon>Pseudomonadati</taxon>
        <taxon>Myxococcota</taxon>
        <taxon>Polyangia</taxon>
        <taxon>Polyangiales</taxon>
        <taxon>Sandaracinaceae</taxon>
        <taxon>Sandaracinus</taxon>
    </lineage>
</organism>
<dbReference type="AlphaFoldDB" id="A0A0F6W649"/>
<dbReference type="KEGG" id="samy:DB32_005407"/>
<proteinExistence type="predicted"/>
<accession>A0A0F6W649</accession>
<dbReference type="STRING" id="927083.DB32_005407"/>
<feature type="compositionally biased region" description="Acidic residues" evidence="1">
    <location>
        <begin position="269"/>
        <end position="278"/>
    </location>
</feature>